<dbReference type="Pfam" id="PF14215">
    <property type="entry name" value="bHLH-MYC_N"/>
    <property type="match status" value="1"/>
</dbReference>
<dbReference type="SMART" id="SM00353">
    <property type="entry name" value="HLH"/>
    <property type="match status" value="1"/>
</dbReference>
<evidence type="ECO:0000313" key="8">
    <source>
        <dbReference type="EMBL" id="KAF8677978.1"/>
    </source>
</evidence>
<dbReference type="InterPro" id="IPR011598">
    <property type="entry name" value="bHLH_dom"/>
</dbReference>
<evidence type="ECO:0000313" key="9">
    <source>
        <dbReference type="Proteomes" id="UP000636709"/>
    </source>
</evidence>
<proteinExistence type="inferred from homology"/>
<dbReference type="PANTHER" id="PTHR11514:SF139">
    <property type="entry name" value="TRANSCRIPTION FACTOR"/>
    <property type="match status" value="1"/>
</dbReference>
<evidence type="ECO:0000259" key="7">
    <source>
        <dbReference type="PROSITE" id="PS50888"/>
    </source>
</evidence>
<feature type="region of interest" description="Disordered" evidence="6">
    <location>
        <begin position="31"/>
        <end position="57"/>
    </location>
</feature>
<dbReference type="GO" id="GO:0003700">
    <property type="term" value="F:DNA-binding transcription factor activity"/>
    <property type="evidence" value="ECO:0007669"/>
    <property type="project" value="InterPro"/>
</dbReference>
<dbReference type="SUPFAM" id="SSF47459">
    <property type="entry name" value="HLH, helix-loop-helix DNA-binding domain"/>
    <property type="match status" value="1"/>
</dbReference>
<dbReference type="Gene3D" id="4.10.280.10">
    <property type="entry name" value="Helix-loop-helix DNA-binding domain"/>
    <property type="match status" value="1"/>
</dbReference>
<dbReference type="InterPro" id="IPR045084">
    <property type="entry name" value="AIB/MYC-like"/>
</dbReference>
<organism evidence="8 9">
    <name type="scientific">Digitaria exilis</name>
    <dbReference type="NCBI Taxonomy" id="1010633"/>
    <lineage>
        <taxon>Eukaryota</taxon>
        <taxon>Viridiplantae</taxon>
        <taxon>Streptophyta</taxon>
        <taxon>Embryophyta</taxon>
        <taxon>Tracheophyta</taxon>
        <taxon>Spermatophyta</taxon>
        <taxon>Magnoliopsida</taxon>
        <taxon>Liliopsida</taxon>
        <taxon>Poales</taxon>
        <taxon>Poaceae</taxon>
        <taxon>PACMAD clade</taxon>
        <taxon>Panicoideae</taxon>
        <taxon>Panicodae</taxon>
        <taxon>Paniceae</taxon>
        <taxon>Anthephorinae</taxon>
        <taxon>Digitaria</taxon>
    </lineage>
</organism>
<feature type="compositionally biased region" description="Polar residues" evidence="6">
    <location>
        <begin position="34"/>
        <end position="43"/>
    </location>
</feature>
<feature type="compositionally biased region" description="Basic and acidic residues" evidence="6">
    <location>
        <begin position="667"/>
        <end position="681"/>
    </location>
</feature>
<sequence length="898" mass="95734">MTGAKLSQLTPERGTAALAFNILLTAPDRKVLSAPQSRPSEVQASKPRPQARPAPPRADWLKIHPSIHPSIHPVPKLRAKARHMHGFAPSSGPVRPPPRSAYRTGLGLLVPAAAGSDDASACTSRACRRPCAAPRSTARSFARPSQSQACVSKQRPAGGTERLARTWACITPPDSRPSVRSTDGMMLTAAELQLPRLASSGPSQLIPVDLGKIAFASNTGGRHDSHAARQRVAPKDCRALSPTHPRAPSRDVPYTRAPFFNEPLVALPTQANRTPPREQLPSARLVPRLSAHIKAQVAEPNRAQVTHAFSFWATSSRGPEAKRRSVAVGSKQGMAWSETDAALFAAVLGRDAAHHLATTPPHLDGPASSASAPELQARLQDLVERPDAAAGVWTYGIFWQESRAVLGWGDGHCRDGGASPHGASAASAAESSVARKRALLRLHALYGGGDDDEGADYALRLDQVTGAEMYFLASMYFSFPSGAGGPGYALASGRHAWVTVEDPHHPPPGWFVRGSLAQSAGLRTVVFLPCKGGVLELGSDVPVRETPDALRAIQSALAVPPPAPAAREECMRIFGKDLSPTGRTPRPPPQTMMGLGLTGDNNWAHQQLGGQATASTPTKKEAAKAKPSSLPEPAKMSIDFTKPGKPELQAGGGEERRPRKRGRKPANGREEPLNHVEAERQRREKLNQRFYALRAVVPKISKMDKASLLSDAIAYIQELEDRLRGGGGAARGAEESPAVEVKAMQDEVVLRVTTPLCAHPVSRVFHAIRDAQLSVAASDVAVADDAVTHTLVLRSAGPEQLTAETVLAAMSRGMTSATPSCSCKAIRAPFLLYVDSRLLLCGKQPWGFTYQAHDHAFLRSPPKRNPAPSMSAPLVEVKPDGASNRVTHRHGTASDPLP</sequence>
<protein>
    <recommendedName>
        <fullName evidence="5">Transcription factor</fullName>
        <shortName evidence="5">bHLH transcription factor</shortName>
    </recommendedName>
    <alternativeName>
        <fullName evidence="5">Basic helix-loop-helix protein</fullName>
    </alternativeName>
</protein>
<dbReference type="InterPro" id="IPR036638">
    <property type="entry name" value="HLH_DNA-bd_sf"/>
</dbReference>
<dbReference type="PROSITE" id="PS50888">
    <property type="entry name" value="BHLH"/>
    <property type="match status" value="1"/>
</dbReference>
<accession>A0A835B1B7</accession>
<evidence type="ECO:0000256" key="4">
    <source>
        <dbReference type="ARBA" id="ARBA00023242"/>
    </source>
</evidence>
<feature type="region of interest" description="Disordered" evidence="6">
    <location>
        <begin position="859"/>
        <end position="898"/>
    </location>
</feature>
<dbReference type="AlphaFoldDB" id="A0A835B1B7"/>
<gene>
    <name evidence="8" type="ORF">HU200_046335</name>
</gene>
<dbReference type="Proteomes" id="UP000636709">
    <property type="component" value="Unassembled WGS sequence"/>
</dbReference>
<evidence type="ECO:0000256" key="6">
    <source>
        <dbReference type="SAM" id="MobiDB-lite"/>
    </source>
</evidence>
<comment type="caution">
    <text evidence="8">The sequence shown here is derived from an EMBL/GenBank/DDBJ whole genome shotgun (WGS) entry which is preliminary data.</text>
</comment>
<dbReference type="GO" id="GO:0000976">
    <property type="term" value="F:transcription cis-regulatory region binding"/>
    <property type="evidence" value="ECO:0007669"/>
    <property type="project" value="TreeGrafter"/>
</dbReference>
<dbReference type="Pfam" id="PF00010">
    <property type="entry name" value="HLH"/>
    <property type="match status" value="1"/>
</dbReference>
<evidence type="ECO:0000256" key="3">
    <source>
        <dbReference type="ARBA" id="ARBA00023163"/>
    </source>
</evidence>
<comment type="subcellular location">
    <subcellularLocation>
        <location evidence="5">Nucleus</location>
    </subcellularLocation>
</comment>
<keyword evidence="9" id="KW-1185">Reference proteome</keyword>
<keyword evidence="3 5" id="KW-0804">Transcription</keyword>
<keyword evidence="2 5" id="KW-0805">Transcription regulation</keyword>
<feature type="compositionally biased region" description="Polar residues" evidence="6">
    <location>
        <begin position="599"/>
        <end position="610"/>
    </location>
</feature>
<dbReference type="PANTHER" id="PTHR11514">
    <property type="entry name" value="MYC"/>
    <property type="match status" value="1"/>
</dbReference>
<reference evidence="8" key="1">
    <citation type="submission" date="2020-07" db="EMBL/GenBank/DDBJ databases">
        <title>Genome sequence and genetic diversity analysis of an under-domesticated orphan crop, white fonio (Digitaria exilis).</title>
        <authorList>
            <person name="Bennetzen J.L."/>
            <person name="Chen S."/>
            <person name="Ma X."/>
            <person name="Wang X."/>
            <person name="Yssel A.E.J."/>
            <person name="Chaluvadi S.R."/>
            <person name="Johnson M."/>
            <person name="Gangashetty P."/>
            <person name="Hamidou F."/>
            <person name="Sanogo M.D."/>
            <person name="Zwaenepoel A."/>
            <person name="Wallace J."/>
            <person name="Van De Peer Y."/>
            <person name="Van Deynze A."/>
        </authorList>
    </citation>
    <scope>NUCLEOTIDE SEQUENCE</scope>
    <source>
        <tissue evidence="8">Leaves</tissue>
    </source>
</reference>
<evidence type="ECO:0000256" key="1">
    <source>
        <dbReference type="ARBA" id="ARBA00005510"/>
    </source>
</evidence>
<dbReference type="GO" id="GO:0005634">
    <property type="term" value="C:nucleus"/>
    <property type="evidence" value="ECO:0007669"/>
    <property type="project" value="UniProtKB-SubCell"/>
</dbReference>
<name>A0A835B1B7_9POAL</name>
<dbReference type="OrthoDB" id="677168at2759"/>
<dbReference type="InterPro" id="IPR025610">
    <property type="entry name" value="MYC/MYB_N"/>
</dbReference>
<keyword evidence="4 5" id="KW-0539">Nucleus</keyword>
<dbReference type="GO" id="GO:0046983">
    <property type="term" value="F:protein dimerization activity"/>
    <property type="evidence" value="ECO:0007669"/>
    <property type="project" value="InterPro"/>
</dbReference>
<comment type="similarity">
    <text evidence="1">Belongs to the bHLH protein family.</text>
</comment>
<dbReference type="EMBL" id="JACEFO010002137">
    <property type="protein sequence ID" value="KAF8677978.1"/>
    <property type="molecule type" value="Genomic_DNA"/>
</dbReference>
<evidence type="ECO:0000256" key="5">
    <source>
        <dbReference type="RuleBase" id="RU369104"/>
    </source>
</evidence>
<feature type="region of interest" description="Disordered" evidence="6">
    <location>
        <begin position="576"/>
        <end position="681"/>
    </location>
</feature>
<feature type="domain" description="BHLH" evidence="7">
    <location>
        <begin position="670"/>
        <end position="719"/>
    </location>
</feature>
<dbReference type="CDD" id="cd11449">
    <property type="entry name" value="bHLH_AtAIB_like"/>
    <property type="match status" value="1"/>
</dbReference>
<evidence type="ECO:0000256" key="2">
    <source>
        <dbReference type="ARBA" id="ARBA00023015"/>
    </source>
</evidence>